<evidence type="ECO:0000313" key="2">
    <source>
        <dbReference type="EMBL" id="MFL9844387.1"/>
    </source>
</evidence>
<organism evidence="2 3">
    <name type="scientific">Flavobacterium rhizosphaerae</name>
    <dbReference type="NCBI Taxonomy" id="3163298"/>
    <lineage>
        <taxon>Bacteria</taxon>
        <taxon>Pseudomonadati</taxon>
        <taxon>Bacteroidota</taxon>
        <taxon>Flavobacteriia</taxon>
        <taxon>Flavobacteriales</taxon>
        <taxon>Flavobacteriaceae</taxon>
        <taxon>Flavobacterium</taxon>
    </lineage>
</organism>
<sequence length="218" mass="25095">MDILEVELHSSDITATEKFYKKILDVEPYHKEQQTLLFYQIGGTKLIFKATSNRKPVYHFAIEIPNNLFLEAYRVIKERVELLPVQTGGTIADFANWNAKSFYFYDNNGNIVEVITRNSKKNSGSMPFTNESFINISEIGFADDNVPALAAYLWQEFGIPNYINQPPRDNFTVVGNENGLFILAQKGRHWYPTAVQSHQYPLRVLFINDGNVNHIIRE</sequence>
<protein>
    <recommendedName>
        <fullName evidence="1">VOC domain-containing protein</fullName>
    </recommendedName>
</protein>
<dbReference type="RefSeq" id="WP_408084636.1">
    <property type="nucleotide sequence ID" value="NZ_JBELPZ010000006.1"/>
</dbReference>
<reference evidence="2 3" key="1">
    <citation type="submission" date="2024-06" db="EMBL/GenBank/DDBJ databases">
        <authorList>
            <person name="Kaempfer P."/>
            <person name="Viver T."/>
        </authorList>
    </citation>
    <scope>NUCLEOTIDE SEQUENCE [LARGE SCALE GENOMIC DNA]</scope>
    <source>
        <strain evidence="2 3">ST-119</strain>
    </source>
</reference>
<proteinExistence type="predicted"/>
<dbReference type="PROSITE" id="PS51819">
    <property type="entry name" value="VOC"/>
    <property type="match status" value="1"/>
</dbReference>
<comment type="caution">
    <text evidence="2">The sequence shown here is derived from an EMBL/GenBank/DDBJ whole genome shotgun (WGS) entry which is preliminary data.</text>
</comment>
<accession>A0ABW8YYF2</accession>
<dbReference type="InterPro" id="IPR029068">
    <property type="entry name" value="Glyas_Bleomycin-R_OHBP_Dase"/>
</dbReference>
<dbReference type="EMBL" id="JBELPZ010000006">
    <property type="protein sequence ID" value="MFL9844387.1"/>
    <property type="molecule type" value="Genomic_DNA"/>
</dbReference>
<evidence type="ECO:0000259" key="1">
    <source>
        <dbReference type="PROSITE" id="PS51819"/>
    </source>
</evidence>
<name>A0ABW8YYF2_9FLAO</name>
<keyword evidence="3" id="KW-1185">Reference proteome</keyword>
<evidence type="ECO:0000313" key="3">
    <source>
        <dbReference type="Proteomes" id="UP001629156"/>
    </source>
</evidence>
<gene>
    <name evidence="2" type="ORF">ABS766_08145</name>
</gene>
<feature type="domain" description="VOC" evidence="1">
    <location>
        <begin position="1"/>
        <end position="117"/>
    </location>
</feature>
<dbReference type="InterPro" id="IPR037523">
    <property type="entry name" value="VOC_core"/>
</dbReference>
<dbReference type="Proteomes" id="UP001629156">
    <property type="component" value="Unassembled WGS sequence"/>
</dbReference>
<dbReference type="SUPFAM" id="SSF54593">
    <property type="entry name" value="Glyoxalase/Bleomycin resistance protein/Dihydroxybiphenyl dioxygenase"/>
    <property type="match status" value="1"/>
</dbReference>
<dbReference type="Gene3D" id="3.10.180.10">
    <property type="entry name" value="2,3-Dihydroxybiphenyl 1,2-Dioxygenase, domain 1"/>
    <property type="match status" value="1"/>
</dbReference>